<dbReference type="GO" id="GO:0016020">
    <property type="term" value="C:membrane"/>
    <property type="evidence" value="ECO:0007669"/>
    <property type="project" value="UniProtKB-SubCell"/>
</dbReference>
<comment type="subcellular location">
    <subcellularLocation>
        <location evidence="1">Membrane</location>
    </subcellularLocation>
</comment>
<evidence type="ECO:0000256" key="5">
    <source>
        <dbReference type="ARBA" id="ARBA00023136"/>
    </source>
</evidence>
<dbReference type="PANTHER" id="PTHR48060:SF21">
    <property type="entry name" value="L DOMAIN-LIKE PROTEIN"/>
    <property type="match status" value="1"/>
</dbReference>
<dbReference type="FunFam" id="3.80.10.10:FF:000400">
    <property type="entry name" value="Nuclear pore complex protein NUP107"/>
    <property type="match status" value="1"/>
</dbReference>
<keyword evidence="2" id="KW-0433">Leucine-rich repeat</keyword>
<evidence type="ECO:0000313" key="9">
    <source>
        <dbReference type="Proteomes" id="UP001567538"/>
    </source>
</evidence>
<dbReference type="InterPro" id="IPR001611">
    <property type="entry name" value="Leu-rich_rpt"/>
</dbReference>
<feature type="signal peptide" evidence="6">
    <location>
        <begin position="1"/>
        <end position="23"/>
    </location>
</feature>
<dbReference type="PANTHER" id="PTHR48060">
    <property type="entry name" value="DNA DAMAGE-REPAIR/TOLERATION PROTEIN DRT100"/>
    <property type="match status" value="1"/>
</dbReference>
<comment type="caution">
    <text evidence="8">The sequence shown here is derived from an EMBL/GenBank/DDBJ whole genome shotgun (WGS) entry which is preliminary data.</text>
</comment>
<sequence length="277" mass="30383">MFPQNPLIALRFAVYCLIHTTLAFVANPNTDRSSLLALKAHITSDPHNLLMKNWTTKTSVCNWIGITCDPLSNRVTGLNISDMQLVGVIPPEIGNLSSLTSLDMNENSFYGPIPASLFNISSIQVITLRGNALSSQLPIDMCKHSLHSLRLLRLSFNKLYGEIPSSLGRCSSLELLSLYNNSLVGEVPKEIGNLTLLTQLFLGFNGLNGMSSYLCFLLPLFYVSHSISFYNSFETNTSDVGFVVGESKRRGKGMGGGVRWADDKGWAAEVSLIRKSS</sequence>
<dbReference type="Proteomes" id="UP001567538">
    <property type="component" value="Unassembled WGS sequence"/>
</dbReference>
<keyword evidence="4" id="KW-0677">Repeat</keyword>
<dbReference type="AlphaFoldDB" id="A0ABD1GDB4"/>
<keyword evidence="5" id="KW-0472">Membrane</keyword>
<organism evidence="8 9">
    <name type="scientific">Salvia divinorum</name>
    <name type="common">Maria pastora</name>
    <name type="synonym">Diviner's sage</name>
    <dbReference type="NCBI Taxonomy" id="28513"/>
    <lineage>
        <taxon>Eukaryota</taxon>
        <taxon>Viridiplantae</taxon>
        <taxon>Streptophyta</taxon>
        <taxon>Embryophyta</taxon>
        <taxon>Tracheophyta</taxon>
        <taxon>Spermatophyta</taxon>
        <taxon>Magnoliopsida</taxon>
        <taxon>eudicotyledons</taxon>
        <taxon>Gunneridae</taxon>
        <taxon>Pentapetalae</taxon>
        <taxon>asterids</taxon>
        <taxon>lamiids</taxon>
        <taxon>Lamiales</taxon>
        <taxon>Lamiaceae</taxon>
        <taxon>Nepetoideae</taxon>
        <taxon>Mentheae</taxon>
        <taxon>Salviinae</taxon>
        <taxon>Salvia</taxon>
        <taxon>Salvia subgen. Calosphace</taxon>
    </lineage>
</organism>
<dbReference type="Gene3D" id="3.80.10.10">
    <property type="entry name" value="Ribonuclease Inhibitor"/>
    <property type="match status" value="2"/>
</dbReference>
<evidence type="ECO:0000256" key="6">
    <source>
        <dbReference type="SAM" id="SignalP"/>
    </source>
</evidence>
<evidence type="ECO:0000256" key="4">
    <source>
        <dbReference type="ARBA" id="ARBA00022737"/>
    </source>
</evidence>
<dbReference type="Pfam" id="PF08263">
    <property type="entry name" value="LRRNT_2"/>
    <property type="match status" value="1"/>
</dbReference>
<feature type="domain" description="Leucine-rich repeat-containing N-terminal plant-type" evidence="7">
    <location>
        <begin position="29"/>
        <end position="69"/>
    </location>
</feature>
<name>A0ABD1GDB4_SALDI</name>
<dbReference type="InterPro" id="IPR053211">
    <property type="entry name" value="DNA_repair-toleration"/>
</dbReference>
<feature type="chain" id="PRO_5044870574" evidence="6">
    <location>
        <begin position="24"/>
        <end position="277"/>
    </location>
</feature>
<keyword evidence="9" id="KW-1185">Reference proteome</keyword>
<accession>A0ABD1GDB4</accession>
<evidence type="ECO:0000256" key="2">
    <source>
        <dbReference type="ARBA" id="ARBA00022614"/>
    </source>
</evidence>
<keyword evidence="3 6" id="KW-0732">Signal</keyword>
<dbReference type="InterPro" id="IPR032675">
    <property type="entry name" value="LRR_dom_sf"/>
</dbReference>
<dbReference type="Pfam" id="PF00560">
    <property type="entry name" value="LRR_1"/>
    <property type="match status" value="3"/>
</dbReference>
<dbReference type="SUPFAM" id="SSF52058">
    <property type="entry name" value="L domain-like"/>
    <property type="match status" value="1"/>
</dbReference>
<reference evidence="8 9" key="1">
    <citation type="submission" date="2024-06" db="EMBL/GenBank/DDBJ databases">
        <title>A chromosome level genome sequence of Diviner's sage (Salvia divinorum).</title>
        <authorList>
            <person name="Ford S.A."/>
            <person name="Ro D.-K."/>
            <person name="Ness R.W."/>
            <person name="Phillips M.A."/>
        </authorList>
    </citation>
    <scope>NUCLEOTIDE SEQUENCE [LARGE SCALE GENOMIC DNA]</scope>
    <source>
        <strain evidence="8">SAF-2024a</strain>
        <tissue evidence="8">Leaf</tissue>
    </source>
</reference>
<gene>
    <name evidence="8" type="ORF">AAHA92_26242</name>
</gene>
<evidence type="ECO:0000256" key="1">
    <source>
        <dbReference type="ARBA" id="ARBA00004370"/>
    </source>
</evidence>
<proteinExistence type="predicted"/>
<dbReference type="InterPro" id="IPR013210">
    <property type="entry name" value="LRR_N_plant-typ"/>
</dbReference>
<dbReference type="EMBL" id="JBEAFC010000009">
    <property type="protein sequence ID" value="KAL1542106.1"/>
    <property type="molecule type" value="Genomic_DNA"/>
</dbReference>
<evidence type="ECO:0000259" key="7">
    <source>
        <dbReference type="Pfam" id="PF08263"/>
    </source>
</evidence>
<protein>
    <submittedName>
        <fullName evidence="8">LRR receptor-like serine/threonine-protein kinase GSO1</fullName>
    </submittedName>
</protein>
<evidence type="ECO:0000256" key="3">
    <source>
        <dbReference type="ARBA" id="ARBA00022729"/>
    </source>
</evidence>
<evidence type="ECO:0000313" key="8">
    <source>
        <dbReference type="EMBL" id="KAL1542106.1"/>
    </source>
</evidence>